<dbReference type="InterPro" id="IPR033276">
    <property type="entry name" value="BB"/>
</dbReference>
<dbReference type="STRING" id="56857.A0A200Q6S9"/>
<feature type="domain" description="RING-type" evidence="4">
    <location>
        <begin position="189"/>
        <end position="230"/>
    </location>
</feature>
<evidence type="ECO:0000313" key="5">
    <source>
        <dbReference type="EMBL" id="OVA06165.1"/>
    </source>
</evidence>
<keyword evidence="1" id="KW-0863">Zinc-finger</keyword>
<sequence>MVGLYGGGRLAPFKFLLFVSFLGCYFFGHGSTLRLISLSLSTVWFCVNSIESVVNDYEFCKRLDEKRVEEEETSLTSFTMSESDSNEDDDGSANEDGDDDYNGDHDEDGDEIFEAELEDLELEEEDSDNDEDMEEDDIDPDELSYEDLIALGEIVGSENNGLSTDEIASYLCPFAYKSQTECKYGVDQCVVCQTEYEEEEPVTTLPCDHTYHLECISKWLQIKKVCPICNSEVSSSALYDAHYPYSTPYSSS</sequence>
<comment type="caution">
    <text evidence="5">The sequence shown here is derived from an EMBL/GenBank/DDBJ whole genome shotgun (WGS) entry which is preliminary data.</text>
</comment>
<dbReference type="AlphaFoldDB" id="A0A200Q6S9"/>
<dbReference type="PROSITE" id="PS50089">
    <property type="entry name" value="ZF_RING_2"/>
    <property type="match status" value="1"/>
</dbReference>
<dbReference type="InterPro" id="IPR013083">
    <property type="entry name" value="Znf_RING/FYVE/PHD"/>
</dbReference>
<dbReference type="OrthoDB" id="8062037at2759"/>
<dbReference type="Gene3D" id="3.30.40.10">
    <property type="entry name" value="Zinc/RING finger domain, C3HC4 (zinc finger)"/>
    <property type="match status" value="1"/>
</dbReference>
<dbReference type="EMBL" id="MVGT01002935">
    <property type="protein sequence ID" value="OVA06165.1"/>
    <property type="molecule type" value="Genomic_DNA"/>
</dbReference>
<dbReference type="Pfam" id="PF13639">
    <property type="entry name" value="zf-RING_2"/>
    <property type="match status" value="1"/>
</dbReference>
<proteinExistence type="predicted"/>
<dbReference type="GO" id="GO:0016567">
    <property type="term" value="P:protein ubiquitination"/>
    <property type="evidence" value="ECO:0007669"/>
    <property type="project" value="InterPro"/>
</dbReference>
<dbReference type="SUPFAM" id="SSF57850">
    <property type="entry name" value="RING/U-box"/>
    <property type="match status" value="1"/>
</dbReference>
<evidence type="ECO:0000256" key="1">
    <source>
        <dbReference type="PROSITE-ProRule" id="PRU00175"/>
    </source>
</evidence>
<gene>
    <name evidence="5" type="ORF">BVC80_8865g24</name>
</gene>
<keyword evidence="6" id="KW-1185">Reference proteome</keyword>
<evidence type="ECO:0000256" key="3">
    <source>
        <dbReference type="SAM" id="Phobius"/>
    </source>
</evidence>
<organism evidence="5 6">
    <name type="scientific">Macleaya cordata</name>
    <name type="common">Five-seeded plume-poppy</name>
    <name type="synonym">Bocconia cordata</name>
    <dbReference type="NCBI Taxonomy" id="56857"/>
    <lineage>
        <taxon>Eukaryota</taxon>
        <taxon>Viridiplantae</taxon>
        <taxon>Streptophyta</taxon>
        <taxon>Embryophyta</taxon>
        <taxon>Tracheophyta</taxon>
        <taxon>Spermatophyta</taxon>
        <taxon>Magnoliopsida</taxon>
        <taxon>Ranunculales</taxon>
        <taxon>Papaveraceae</taxon>
        <taxon>Papaveroideae</taxon>
        <taxon>Macleaya</taxon>
    </lineage>
</organism>
<dbReference type="Proteomes" id="UP000195402">
    <property type="component" value="Unassembled WGS sequence"/>
</dbReference>
<protein>
    <submittedName>
        <fullName evidence="5">Zinc finger protein</fullName>
    </submittedName>
</protein>
<dbReference type="PANTHER" id="PTHR46400:SF8">
    <property type="entry name" value="E3 UBIQUITIN LIGASE BIG BROTHER-RELATED-LIKE ISOFORM X1"/>
    <property type="match status" value="1"/>
</dbReference>
<dbReference type="FunFam" id="3.30.40.10:FF:000226">
    <property type="entry name" value="E3 ubiquitin ligase BIG BROTHER"/>
    <property type="match status" value="1"/>
</dbReference>
<keyword evidence="3" id="KW-0472">Membrane</keyword>
<evidence type="ECO:0000313" key="6">
    <source>
        <dbReference type="Proteomes" id="UP000195402"/>
    </source>
</evidence>
<name>A0A200Q6S9_MACCD</name>
<dbReference type="InParanoid" id="A0A200Q6S9"/>
<keyword evidence="3" id="KW-1133">Transmembrane helix</keyword>
<accession>A0A200Q6S9</accession>
<dbReference type="GO" id="GO:0031624">
    <property type="term" value="F:ubiquitin conjugating enzyme binding"/>
    <property type="evidence" value="ECO:0007669"/>
    <property type="project" value="TreeGrafter"/>
</dbReference>
<keyword evidence="1" id="KW-0479">Metal-binding</keyword>
<feature type="region of interest" description="Disordered" evidence="2">
    <location>
        <begin position="71"/>
        <end position="108"/>
    </location>
</feature>
<dbReference type="InterPro" id="IPR001841">
    <property type="entry name" value="Znf_RING"/>
</dbReference>
<reference evidence="5 6" key="1">
    <citation type="journal article" date="2017" name="Mol. Plant">
        <title>The Genome of Medicinal Plant Macleaya cordata Provides New Insights into Benzylisoquinoline Alkaloids Metabolism.</title>
        <authorList>
            <person name="Liu X."/>
            <person name="Liu Y."/>
            <person name="Huang P."/>
            <person name="Ma Y."/>
            <person name="Qing Z."/>
            <person name="Tang Q."/>
            <person name="Cao H."/>
            <person name="Cheng P."/>
            <person name="Zheng Y."/>
            <person name="Yuan Z."/>
            <person name="Zhou Y."/>
            <person name="Liu J."/>
            <person name="Tang Z."/>
            <person name="Zhuo Y."/>
            <person name="Zhang Y."/>
            <person name="Yu L."/>
            <person name="Huang J."/>
            <person name="Yang P."/>
            <person name="Peng Q."/>
            <person name="Zhang J."/>
            <person name="Jiang W."/>
            <person name="Zhang Z."/>
            <person name="Lin K."/>
            <person name="Ro D.K."/>
            <person name="Chen X."/>
            <person name="Xiong X."/>
            <person name="Shang Y."/>
            <person name="Huang S."/>
            <person name="Zeng J."/>
        </authorList>
    </citation>
    <scope>NUCLEOTIDE SEQUENCE [LARGE SCALE GENOMIC DNA]</scope>
    <source>
        <strain evidence="6">cv. BLH2017</strain>
        <tissue evidence="5">Root</tissue>
    </source>
</reference>
<feature type="transmembrane region" description="Helical" evidence="3">
    <location>
        <begin position="12"/>
        <end position="28"/>
    </location>
</feature>
<evidence type="ECO:0000256" key="2">
    <source>
        <dbReference type="SAM" id="MobiDB-lite"/>
    </source>
</evidence>
<dbReference type="GO" id="GO:0046621">
    <property type="term" value="P:negative regulation of organ growth"/>
    <property type="evidence" value="ECO:0007669"/>
    <property type="project" value="InterPro"/>
</dbReference>
<dbReference type="OMA" id="SSCLHPY"/>
<dbReference type="GO" id="GO:0008270">
    <property type="term" value="F:zinc ion binding"/>
    <property type="evidence" value="ECO:0007669"/>
    <property type="project" value="UniProtKB-KW"/>
</dbReference>
<dbReference type="PANTHER" id="PTHR46400">
    <property type="entry name" value="RING/U-BOX SUPERFAMILY PROTEIN"/>
    <property type="match status" value="1"/>
</dbReference>
<dbReference type="SMART" id="SM00184">
    <property type="entry name" value="RING"/>
    <property type="match status" value="1"/>
</dbReference>
<keyword evidence="1" id="KW-0862">Zinc</keyword>
<keyword evidence="3" id="KW-0812">Transmembrane</keyword>
<dbReference type="GO" id="GO:0004842">
    <property type="term" value="F:ubiquitin-protein transferase activity"/>
    <property type="evidence" value="ECO:0007669"/>
    <property type="project" value="InterPro"/>
</dbReference>
<feature type="compositionally biased region" description="Acidic residues" evidence="2">
    <location>
        <begin position="84"/>
        <end position="108"/>
    </location>
</feature>
<evidence type="ECO:0000259" key="4">
    <source>
        <dbReference type="PROSITE" id="PS50089"/>
    </source>
</evidence>